<keyword evidence="3" id="KW-1185">Reference proteome</keyword>
<dbReference type="Proteomes" id="UP000054196">
    <property type="component" value="Unassembled WGS sequence"/>
</dbReference>
<evidence type="ECO:0000256" key="1">
    <source>
        <dbReference type="SAM" id="MobiDB-lite"/>
    </source>
</evidence>
<dbReference type="HOGENOM" id="CLU_652353_0_0_1"/>
<sequence length="403" mass="43311">MIPNDPFDPLTMQLLIQRTPAGAQPTRVHAIPVGLSGRSDAGRENRRLGGDPPFVAIPEPDLALPPGLNLLDTRQFGENDVPWSQSHPYSTAQINSFPGTGYVAPPAGFDFQPRNPPLPYPNHGTQGSAYGGSSRGSFRPRLQVSNPRVTQVSSENRFASRPAYAGADLEPSSYASSTSPALGGVPPTHRASTSDGVTSLACIDPRLLERTSSSPPAYSAQYANASDPASLQATGSKRVEYNGAGPSNGTLAMDHFVGCAPGFGIGTSNSFKGVSGKIIKASRKAFPLIRRGNTSYPPAAEYVDDGVAKYACPECLEHHHLHAYLRRKEYYRHYRDHHEGKSRLRCPARGCNQTFPPARAYQLGNHVRDKHEDACSVLSSEATVSPVNDENGANYVAFPFGKD</sequence>
<name>R7S254_PUNST</name>
<dbReference type="EMBL" id="JH687558">
    <property type="protein sequence ID" value="EIN03862.1"/>
    <property type="molecule type" value="Genomic_DNA"/>
</dbReference>
<proteinExistence type="predicted"/>
<organism evidence="2 3">
    <name type="scientific">Punctularia strigosozonata (strain HHB-11173)</name>
    <name type="common">White-rot fungus</name>
    <dbReference type="NCBI Taxonomy" id="741275"/>
    <lineage>
        <taxon>Eukaryota</taxon>
        <taxon>Fungi</taxon>
        <taxon>Dikarya</taxon>
        <taxon>Basidiomycota</taxon>
        <taxon>Agaricomycotina</taxon>
        <taxon>Agaricomycetes</taxon>
        <taxon>Corticiales</taxon>
        <taxon>Punctulariaceae</taxon>
        <taxon>Punctularia</taxon>
    </lineage>
</organism>
<dbReference type="AlphaFoldDB" id="R7S254"/>
<feature type="region of interest" description="Disordered" evidence="1">
    <location>
        <begin position="105"/>
        <end position="157"/>
    </location>
</feature>
<dbReference type="GeneID" id="18878162"/>
<evidence type="ECO:0000313" key="3">
    <source>
        <dbReference type="Proteomes" id="UP000054196"/>
    </source>
</evidence>
<feature type="compositionally biased region" description="Polar residues" evidence="1">
    <location>
        <begin position="143"/>
        <end position="157"/>
    </location>
</feature>
<feature type="region of interest" description="Disordered" evidence="1">
    <location>
        <begin position="169"/>
        <end position="197"/>
    </location>
</feature>
<accession>R7S254</accession>
<dbReference type="KEGG" id="psq:PUNSTDRAFT_128608"/>
<gene>
    <name evidence="2" type="ORF">PUNSTDRAFT_128608</name>
</gene>
<evidence type="ECO:0000313" key="2">
    <source>
        <dbReference type="EMBL" id="EIN03862.1"/>
    </source>
</evidence>
<protein>
    <submittedName>
        <fullName evidence="2">Uncharacterized protein</fullName>
    </submittedName>
</protein>
<dbReference type="RefSeq" id="XP_007388920.1">
    <property type="nucleotide sequence ID" value="XM_007388858.1"/>
</dbReference>
<reference evidence="3" key="1">
    <citation type="journal article" date="2012" name="Science">
        <title>The Paleozoic origin of enzymatic lignin decomposition reconstructed from 31 fungal genomes.</title>
        <authorList>
            <person name="Floudas D."/>
            <person name="Binder M."/>
            <person name="Riley R."/>
            <person name="Barry K."/>
            <person name="Blanchette R.A."/>
            <person name="Henrissat B."/>
            <person name="Martinez A.T."/>
            <person name="Otillar R."/>
            <person name="Spatafora J.W."/>
            <person name="Yadav J.S."/>
            <person name="Aerts A."/>
            <person name="Benoit I."/>
            <person name="Boyd A."/>
            <person name="Carlson A."/>
            <person name="Copeland A."/>
            <person name="Coutinho P.M."/>
            <person name="de Vries R.P."/>
            <person name="Ferreira P."/>
            <person name="Findley K."/>
            <person name="Foster B."/>
            <person name="Gaskell J."/>
            <person name="Glotzer D."/>
            <person name="Gorecki P."/>
            <person name="Heitman J."/>
            <person name="Hesse C."/>
            <person name="Hori C."/>
            <person name="Igarashi K."/>
            <person name="Jurgens J.A."/>
            <person name="Kallen N."/>
            <person name="Kersten P."/>
            <person name="Kohler A."/>
            <person name="Kuees U."/>
            <person name="Kumar T.K.A."/>
            <person name="Kuo A."/>
            <person name="LaButti K."/>
            <person name="Larrondo L.F."/>
            <person name="Lindquist E."/>
            <person name="Ling A."/>
            <person name="Lombard V."/>
            <person name="Lucas S."/>
            <person name="Lundell T."/>
            <person name="Martin R."/>
            <person name="McLaughlin D.J."/>
            <person name="Morgenstern I."/>
            <person name="Morin E."/>
            <person name="Murat C."/>
            <person name="Nagy L.G."/>
            <person name="Nolan M."/>
            <person name="Ohm R.A."/>
            <person name="Patyshakuliyeva A."/>
            <person name="Rokas A."/>
            <person name="Ruiz-Duenas F.J."/>
            <person name="Sabat G."/>
            <person name="Salamov A."/>
            <person name="Samejima M."/>
            <person name="Schmutz J."/>
            <person name="Slot J.C."/>
            <person name="St John F."/>
            <person name="Stenlid J."/>
            <person name="Sun H."/>
            <person name="Sun S."/>
            <person name="Syed K."/>
            <person name="Tsang A."/>
            <person name="Wiebenga A."/>
            <person name="Young D."/>
            <person name="Pisabarro A."/>
            <person name="Eastwood D.C."/>
            <person name="Martin F."/>
            <person name="Cullen D."/>
            <person name="Grigoriev I.V."/>
            <person name="Hibbett D.S."/>
        </authorList>
    </citation>
    <scope>NUCLEOTIDE SEQUENCE [LARGE SCALE GENOMIC DNA]</scope>
    <source>
        <strain evidence="3">HHB-11173 SS5</strain>
    </source>
</reference>